<evidence type="ECO:0000256" key="1">
    <source>
        <dbReference type="SAM" id="MobiDB-lite"/>
    </source>
</evidence>
<comment type="caution">
    <text evidence="2">The sequence shown here is derived from an EMBL/GenBank/DDBJ whole genome shotgun (WGS) entry which is preliminary data.</text>
</comment>
<dbReference type="AlphaFoldDB" id="A0AAE0MYS4"/>
<gene>
    <name evidence="2" type="ORF">B0T24DRAFT_642925</name>
</gene>
<reference evidence="2" key="1">
    <citation type="journal article" date="2023" name="Mol. Phylogenet. Evol.">
        <title>Genome-scale phylogeny and comparative genomics of the fungal order Sordariales.</title>
        <authorList>
            <person name="Hensen N."/>
            <person name="Bonometti L."/>
            <person name="Westerberg I."/>
            <person name="Brannstrom I.O."/>
            <person name="Guillou S."/>
            <person name="Cros-Aarteil S."/>
            <person name="Calhoun S."/>
            <person name="Haridas S."/>
            <person name="Kuo A."/>
            <person name="Mondo S."/>
            <person name="Pangilinan J."/>
            <person name="Riley R."/>
            <person name="LaButti K."/>
            <person name="Andreopoulos B."/>
            <person name="Lipzen A."/>
            <person name="Chen C."/>
            <person name="Yan M."/>
            <person name="Daum C."/>
            <person name="Ng V."/>
            <person name="Clum A."/>
            <person name="Steindorff A."/>
            <person name="Ohm R.A."/>
            <person name="Martin F."/>
            <person name="Silar P."/>
            <person name="Natvig D.O."/>
            <person name="Lalanne C."/>
            <person name="Gautier V."/>
            <person name="Ament-Velasquez S.L."/>
            <person name="Kruys A."/>
            <person name="Hutchinson M.I."/>
            <person name="Powell A.J."/>
            <person name="Barry K."/>
            <person name="Miller A.N."/>
            <person name="Grigoriev I.V."/>
            <person name="Debuchy R."/>
            <person name="Gladieux P."/>
            <person name="Hiltunen Thoren M."/>
            <person name="Johannesson H."/>
        </authorList>
    </citation>
    <scope>NUCLEOTIDE SEQUENCE</scope>
    <source>
        <strain evidence="2">CBS 958.72</strain>
    </source>
</reference>
<evidence type="ECO:0000313" key="2">
    <source>
        <dbReference type="EMBL" id="KAK3361298.1"/>
    </source>
</evidence>
<dbReference type="Proteomes" id="UP001287356">
    <property type="component" value="Unassembled WGS sequence"/>
</dbReference>
<organism evidence="2 3">
    <name type="scientific">Lasiosphaeria ovina</name>
    <dbReference type="NCBI Taxonomy" id="92902"/>
    <lineage>
        <taxon>Eukaryota</taxon>
        <taxon>Fungi</taxon>
        <taxon>Dikarya</taxon>
        <taxon>Ascomycota</taxon>
        <taxon>Pezizomycotina</taxon>
        <taxon>Sordariomycetes</taxon>
        <taxon>Sordariomycetidae</taxon>
        <taxon>Sordariales</taxon>
        <taxon>Lasiosphaeriaceae</taxon>
        <taxon>Lasiosphaeria</taxon>
    </lineage>
</organism>
<accession>A0AAE0MYS4</accession>
<name>A0AAE0MYS4_9PEZI</name>
<feature type="region of interest" description="Disordered" evidence="1">
    <location>
        <begin position="30"/>
        <end position="65"/>
    </location>
</feature>
<reference evidence="2" key="2">
    <citation type="submission" date="2023-06" db="EMBL/GenBank/DDBJ databases">
        <authorList>
            <consortium name="Lawrence Berkeley National Laboratory"/>
            <person name="Haridas S."/>
            <person name="Hensen N."/>
            <person name="Bonometti L."/>
            <person name="Westerberg I."/>
            <person name="Brannstrom I.O."/>
            <person name="Guillou S."/>
            <person name="Cros-Aarteil S."/>
            <person name="Calhoun S."/>
            <person name="Kuo A."/>
            <person name="Mondo S."/>
            <person name="Pangilinan J."/>
            <person name="Riley R."/>
            <person name="Labutti K."/>
            <person name="Andreopoulos B."/>
            <person name="Lipzen A."/>
            <person name="Chen C."/>
            <person name="Yanf M."/>
            <person name="Daum C."/>
            <person name="Ng V."/>
            <person name="Clum A."/>
            <person name="Steindorff A."/>
            <person name="Ohm R."/>
            <person name="Martin F."/>
            <person name="Silar P."/>
            <person name="Natvig D."/>
            <person name="Lalanne C."/>
            <person name="Gautier V."/>
            <person name="Ament-Velasquez S.L."/>
            <person name="Kruys A."/>
            <person name="Hutchinson M.I."/>
            <person name="Powell A.J."/>
            <person name="Barry K."/>
            <person name="Miller A.N."/>
            <person name="Grigoriev I.V."/>
            <person name="Debuchy R."/>
            <person name="Gladieux P."/>
            <person name="Thoren M.H."/>
            <person name="Johannesson H."/>
        </authorList>
    </citation>
    <scope>NUCLEOTIDE SEQUENCE</scope>
    <source>
        <strain evidence="2">CBS 958.72</strain>
    </source>
</reference>
<evidence type="ECO:0000313" key="3">
    <source>
        <dbReference type="Proteomes" id="UP001287356"/>
    </source>
</evidence>
<sequence>MRYDMISPSQDSFLKANQIFKRPSQCIFPFRSTTSPIPKSPTTSLRPVTKHTRARRATDRPSSARAVDVRTVIARQEPGPAALELALRRARSIICPGRSQRTQPTATTASSPVRRRAGAVARCCPADHVQAHRVQQRQAGRDGCAVAVGCCWPDSAAAKRRAHDELQICPCSAGVEGDARDAAAGAVGGRRAEVLVAAHVAQRDGEREVCCGGRGWRDGLHGEVEVLARRVGAVRVGVGQALAECCRDGSAVENR</sequence>
<keyword evidence="3" id="KW-1185">Reference proteome</keyword>
<feature type="compositionally biased region" description="Low complexity" evidence="1">
    <location>
        <begin position="32"/>
        <end position="44"/>
    </location>
</feature>
<protein>
    <submittedName>
        <fullName evidence="2">Uncharacterized protein</fullName>
    </submittedName>
</protein>
<proteinExistence type="predicted"/>
<dbReference type="EMBL" id="JAULSN010000012">
    <property type="protein sequence ID" value="KAK3361298.1"/>
    <property type="molecule type" value="Genomic_DNA"/>
</dbReference>